<organism evidence="4 5">
    <name type="scientific">Uliginosibacterium silvisoli</name>
    <dbReference type="NCBI Taxonomy" id="3114758"/>
    <lineage>
        <taxon>Bacteria</taxon>
        <taxon>Pseudomonadati</taxon>
        <taxon>Pseudomonadota</taxon>
        <taxon>Betaproteobacteria</taxon>
        <taxon>Rhodocyclales</taxon>
        <taxon>Zoogloeaceae</taxon>
        <taxon>Uliginosibacterium</taxon>
    </lineage>
</organism>
<dbReference type="EMBL" id="JAYXHS010000001">
    <property type="protein sequence ID" value="MEC5384973.1"/>
    <property type="molecule type" value="Genomic_DNA"/>
</dbReference>
<feature type="domain" description="Ketoreductase" evidence="3">
    <location>
        <begin position="8"/>
        <end position="197"/>
    </location>
</feature>
<keyword evidence="5" id="KW-1185">Reference proteome</keyword>
<dbReference type="InterPro" id="IPR002347">
    <property type="entry name" value="SDR_fam"/>
</dbReference>
<sequence length="256" mass="27162">MSTNTERKIAIVTGGSRGLGKNTALQLARKGVDVILTYRSKQAEADAVVAEIAALGGRGVALQLDVADSKSFADFASIVKRSLSTYWQRDSFDFLVNNAGVGIYGPLAEMSEAQFDELVNIHFKGVFFLTQKLLPLLANGGRIVNVSTGLTRFALPGYAAYASMKGAVEVLTTYMAKELGARGIAVNVVAPGAIETDFGGGRVRDNAELNRFVASNTALGRVGLPDDIGGVISSLLSDDNRWINAQRIEVSGGQFI</sequence>
<dbReference type="RefSeq" id="WP_327597938.1">
    <property type="nucleotide sequence ID" value="NZ_JAYXHS010000001.1"/>
</dbReference>
<dbReference type="InterPro" id="IPR036291">
    <property type="entry name" value="NAD(P)-bd_dom_sf"/>
</dbReference>
<evidence type="ECO:0000259" key="3">
    <source>
        <dbReference type="SMART" id="SM00822"/>
    </source>
</evidence>
<dbReference type="PRINTS" id="PR00081">
    <property type="entry name" value="GDHRDH"/>
</dbReference>
<dbReference type="PANTHER" id="PTHR43639">
    <property type="entry name" value="OXIDOREDUCTASE, SHORT-CHAIN DEHYDROGENASE/REDUCTASE FAMILY (AFU_ORTHOLOGUE AFUA_5G02870)"/>
    <property type="match status" value="1"/>
</dbReference>
<dbReference type="SMART" id="SM00822">
    <property type="entry name" value="PKS_KR"/>
    <property type="match status" value="1"/>
</dbReference>
<protein>
    <submittedName>
        <fullName evidence="4">SDR family oxidoreductase</fullName>
    </submittedName>
</protein>
<dbReference type="PRINTS" id="PR00080">
    <property type="entry name" value="SDRFAMILY"/>
</dbReference>
<reference evidence="4 5" key="1">
    <citation type="submission" date="2024-01" db="EMBL/GenBank/DDBJ databases">
        <title>Uliginosibacterium soil sp. nov.</title>
        <authorList>
            <person name="Lv Y."/>
        </authorList>
    </citation>
    <scope>NUCLEOTIDE SEQUENCE [LARGE SCALE GENOMIC DNA]</scope>
    <source>
        <strain evidence="4 5">H3</strain>
    </source>
</reference>
<evidence type="ECO:0000313" key="5">
    <source>
        <dbReference type="Proteomes" id="UP001331561"/>
    </source>
</evidence>
<dbReference type="InterPro" id="IPR057326">
    <property type="entry name" value="KR_dom"/>
</dbReference>
<name>A0ABU6K1P6_9RHOO</name>
<dbReference type="SUPFAM" id="SSF51735">
    <property type="entry name" value="NAD(P)-binding Rossmann-fold domains"/>
    <property type="match status" value="1"/>
</dbReference>
<keyword evidence="2" id="KW-0560">Oxidoreductase</keyword>
<evidence type="ECO:0000256" key="2">
    <source>
        <dbReference type="ARBA" id="ARBA00023002"/>
    </source>
</evidence>
<evidence type="ECO:0000313" key="4">
    <source>
        <dbReference type="EMBL" id="MEC5384973.1"/>
    </source>
</evidence>
<dbReference type="PANTHER" id="PTHR43639:SF1">
    <property type="entry name" value="SHORT-CHAIN DEHYDROGENASE_REDUCTASE FAMILY PROTEIN"/>
    <property type="match status" value="1"/>
</dbReference>
<dbReference type="Proteomes" id="UP001331561">
    <property type="component" value="Unassembled WGS sequence"/>
</dbReference>
<gene>
    <name evidence="4" type="ORF">VVD49_04520</name>
</gene>
<dbReference type="Gene3D" id="3.40.50.720">
    <property type="entry name" value="NAD(P)-binding Rossmann-like Domain"/>
    <property type="match status" value="1"/>
</dbReference>
<comment type="similarity">
    <text evidence="1">Belongs to the short-chain dehydrogenases/reductases (SDR) family.</text>
</comment>
<comment type="caution">
    <text evidence="4">The sequence shown here is derived from an EMBL/GenBank/DDBJ whole genome shotgun (WGS) entry which is preliminary data.</text>
</comment>
<evidence type="ECO:0000256" key="1">
    <source>
        <dbReference type="ARBA" id="ARBA00006484"/>
    </source>
</evidence>
<dbReference type="Pfam" id="PF13561">
    <property type="entry name" value="adh_short_C2"/>
    <property type="match status" value="1"/>
</dbReference>
<proteinExistence type="inferred from homology"/>
<accession>A0ABU6K1P6</accession>